<dbReference type="EMBL" id="LAZR01065095">
    <property type="protein sequence ID" value="KKK56236.1"/>
    <property type="molecule type" value="Genomic_DNA"/>
</dbReference>
<organism evidence="1">
    <name type="scientific">marine sediment metagenome</name>
    <dbReference type="NCBI Taxonomy" id="412755"/>
    <lineage>
        <taxon>unclassified sequences</taxon>
        <taxon>metagenomes</taxon>
        <taxon>ecological metagenomes</taxon>
    </lineage>
</organism>
<gene>
    <name evidence="1" type="ORF">LCGC14_3066590</name>
</gene>
<sequence length="105" mass="11890">MIKTENPFETRVKNGDLSHIWAFATYTYEGPIYQSLCGLIKAEDELWADDKRAPSIIALYVPKKCCRCQNPVQPEQEHHVACCFQVTGGLEPCDCPLSTVERVQD</sequence>
<dbReference type="AlphaFoldDB" id="A0A0F8Z7Z6"/>
<reference evidence="1" key="1">
    <citation type="journal article" date="2015" name="Nature">
        <title>Complex archaea that bridge the gap between prokaryotes and eukaryotes.</title>
        <authorList>
            <person name="Spang A."/>
            <person name="Saw J.H."/>
            <person name="Jorgensen S.L."/>
            <person name="Zaremba-Niedzwiedzka K."/>
            <person name="Martijn J."/>
            <person name="Lind A.E."/>
            <person name="van Eijk R."/>
            <person name="Schleper C."/>
            <person name="Guy L."/>
            <person name="Ettema T.J."/>
        </authorList>
    </citation>
    <scope>NUCLEOTIDE SEQUENCE</scope>
</reference>
<name>A0A0F8Z7Z6_9ZZZZ</name>
<accession>A0A0F8Z7Z6</accession>
<comment type="caution">
    <text evidence="1">The sequence shown here is derived from an EMBL/GenBank/DDBJ whole genome shotgun (WGS) entry which is preliminary data.</text>
</comment>
<evidence type="ECO:0000313" key="1">
    <source>
        <dbReference type="EMBL" id="KKK56236.1"/>
    </source>
</evidence>
<feature type="non-terminal residue" evidence="1">
    <location>
        <position position="105"/>
    </location>
</feature>
<proteinExistence type="predicted"/>
<protein>
    <submittedName>
        <fullName evidence="1">Uncharacterized protein</fullName>
    </submittedName>
</protein>